<name>A0ABV2R809_9CAUL</name>
<dbReference type="InterPro" id="IPR036390">
    <property type="entry name" value="WH_DNA-bd_sf"/>
</dbReference>
<dbReference type="EMBL" id="JBEPTF010000001">
    <property type="protein sequence ID" value="MET4682719.1"/>
    <property type="molecule type" value="Genomic_DNA"/>
</dbReference>
<accession>A0ABV2R809</accession>
<comment type="caution">
    <text evidence="1">The sequence shown here is derived from an EMBL/GenBank/DDBJ whole genome shotgun (WGS) entry which is preliminary data.</text>
</comment>
<evidence type="ECO:0000313" key="2">
    <source>
        <dbReference type="Proteomes" id="UP001549313"/>
    </source>
</evidence>
<dbReference type="RefSeq" id="WP_354087662.1">
    <property type="nucleotide sequence ID" value="NZ_JBEPTF010000001.1"/>
</dbReference>
<dbReference type="Gene3D" id="1.10.10.10">
    <property type="entry name" value="Winged helix-like DNA-binding domain superfamily/Winged helix DNA-binding domain"/>
    <property type="match status" value="1"/>
</dbReference>
<evidence type="ECO:0000313" key="1">
    <source>
        <dbReference type="EMBL" id="MET4682719.1"/>
    </source>
</evidence>
<keyword evidence="1" id="KW-0238">DNA-binding</keyword>
<protein>
    <submittedName>
        <fullName evidence="1">DNA-binding PadR family transcriptional regulator</fullName>
    </submittedName>
</protein>
<proteinExistence type="predicted"/>
<gene>
    <name evidence="1" type="ORF">ABIE19_000628</name>
</gene>
<organism evidence="1 2">
    <name type="scientific">Brevundimonas faecalis</name>
    <dbReference type="NCBI Taxonomy" id="947378"/>
    <lineage>
        <taxon>Bacteria</taxon>
        <taxon>Pseudomonadati</taxon>
        <taxon>Pseudomonadota</taxon>
        <taxon>Alphaproteobacteria</taxon>
        <taxon>Caulobacterales</taxon>
        <taxon>Caulobacteraceae</taxon>
        <taxon>Brevundimonas</taxon>
    </lineage>
</organism>
<dbReference type="InterPro" id="IPR036388">
    <property type="entry name" value="WH-like_DNA-bd_sf"/>
</dbReference>
<dbReference type="Proteomes" id="UP001549313">
    <property type="component" value="Unassembled WGS sequence"/>
</dbReference>
<dbReference type="SUPFAM" id="SSF46785">
    <property type="entry name" value="Winged helix' DNA-binding domain"/>
    <property type="match status" value="1"/>
</dbReference>
<keyword evidence="2" id="KW-1185">Reference proteome</keyword>
<dbReference type="GO" id="GO:0003677">
    <property type="term" value="F:DNA binding"/>
    <property type="evidence" value="ECO:0007669"/>
    <property type="project" value="UniProtKB-KW"/>
</dbReference>
<sequence>MNNRQDSLTELEGAILSEVHHRGRSTAFQVRKAFQVSPSLEWSGSAGAVYPAIAKLTASGSIRSEKTDSGRKTSLLSLTLEGETRLNDWICDPARAASVGLDPFRLRAGMWSALPAQTRRAAFDALHRRIGDEIEGLKARLTDLDAVERERIELAVLLQQARLDWLNLRLAED</sequence>
<reference evidence="1 2" key="1">
    <citation type="submission" date="2024-06" db="EMBL/GenBank/DDBJ databases">
        <title>Sorghum-associated microbial communities from plants grown in Nebraska, USA.</title>
        <authorList>
            <person name="Schachtman D."/>
        </authorList>
    </citation>
    <scope>NUCLEOTIDE SEQUENCE [LARGE SCALE GENOMIC DNA]</scope>
    <source>
        <strain evidence="1 2">2814</strain>
    </source>
</reference>